<feature type="transmembrane region" description="Helical" evidence="6">
    <location>
        <begin position="108"/>
        <end position="131"/>
    </location>
</feature>
<organism evidence="7">
    <name type="scientific">Candidatus Berkiella aquae</name>
    <dbReference type="NCBI Taxonomy" id="295108"/>
    <lineage>
        <taxon>Bacteria</taxon>
        <taxon>Pseudomonadati</taxon>
        <taxon>Pseudomonadota</taxon>
        <taxon>Gammaproteobacteria</taxon>
        <taxon>Candidatus Berkiellales</taxon>
        <taxon>Candidatus Berkiellaceae</taxon>
        <taxon>Candidatus Berkiella</taxon>
    </lineage>
</organism>
<dbReference type="OrthoDB" id="5244789at2"/>
<dbReference type="GO" id="GO:0005886">
    <property type="term" value="C:plasma membrane"/>
    <property type="evidence" value="ECO:0007669"/>
    <property type="project" value="UniProtKB-SubCell"/>
</dbReference>
<feature type="transmembrane region" description="Helical" evidence="6">
    <location>
        <begin position="36"/>
        <end position="60"/>
    </location>
</feature>
<evidence type="ECO:0000256" key="4">
    <source>
        <dbReference type="ARBA" id="ARBA00022989"/>
    </source>
</evidence>
<dbReference type="AlphaFoldDB" id="A0A0Q9YLA5"/>
<evidence type="ECO:0000313" key="9">
    <source>
        <dbReference type="Proteomes" id="UP000051497"/>
    </source>
</evidence>
<feature type="transmembrane region" description="Helical" evidence="6">
    <location>
        <begin position="178"/>
        <end position="199"/>
    </location>
</feature>
<dbReference type="PANTHER" id="PTHR30086">
    <property type="entry name" value="ARGININE EXPORTER PROTEIN ARGO"/>
    <property type="match status" value="1"/>
</dbReference>
<gene>
    <name evidence="8" type="ORF">HT99x_001995</name>
    <name evidence="7" type="ORF">HT99x_02317</name>
</gene>
<keyword evidence="5 6" id="KW-0472">Membrane</keyword>
<name>A0A0Q9YLA5_9GAMM</name>
<proteinExistence type="predicted"/>
<accession>A0A0Q9YLA5</accession>
<evidence type="ECO:0000256" key="2">
    <source>
        <dbReference type="ARBA" id="ARBA00022475"/>
    </source>
</evidence>
<dbReference type="EMBL" id="LKAJ01000010">
    <property type="protein sequence ID" value="KRG20585.1"/>
    <property type="molecule type" value="Genomic_DNA"/>
</dbReference>
<evidence type="ECO:0000256" key="3">
    <source>
        <dbReference type="ARBA" id="ARBA00022692"/>
    </source>
</evidence>
<evidence type="ECO:0000313" key="8">
    <source>
        <dbReference type="EMBL" id="MCS5710193.1"/>
    </source>
</evidence>
<dbReference type="EMBL" id="LKAJ02000001">
    <property type="protein sequence ID" value="MCS5710193.1"/>
    <property type="molecule type" value="Genomic_DNA"/>
</dbReference>
<dbReference type="GO" id="GO:0015171">
    <property type="term" value="F:amino acid transmembrane transporter activity"/>
    <property type="evidence" value="ECO:0007669"/>
    <property type="project" value="TreeGrafter"/>
</dbReference>
<comment type="subcellular location">
    <subcellularLocation>
        <location evidence="1">Cell membrane</location>
        <topology evidence="1">Multi-pass membrane protein</topology>
    </subcellularLocation>
</comment>
<reference evidence="7" key="1">
    <citation type="submission" date="2015-09" db="EMBL/GenBank/DDBJ databases">
        <title>Draft Genome Sequences of Two Novel Amoeba-resistant Intranuclear Bacteria, Candidatus Berkiella cookevillensis and Candidatus Berkiella aquae.</title>
        <authorList>
            <person name="Mehari Y.T."/>
            <person name="Arivett B.A."/>
            <person name="Farone A.L."/>
            <person name="Gunderson J.H."/>
            <person name="Farone M.B."/>
        </authorList>
    </citation>
    <scope>NUCLEOTIDE SEQUENCE [LARGE SCALE GENOMIC DNA]</scope>
    <source>
        <strain evidence="7">HT99</strain>
    </source>
</reference>
<sequence length="212" mass="22782">MFLEKVLLGVTLAAPIGPVSLEMIKRGLRNGFLGAFIVRLGGAIGNTLCLIAAYFGLSLFDNTSPSLAFCSLAGSLVLIYLGVKSFLDKRSHLLSLTLDIPRYSIGNGLLTGFILSIANPIGIIFWLGIFAATLDSSIDGKTWLGLFENFAIIAGVLTWGICLSGVLELGKRFFNQKLIHSITMIAGLMLIFFGLKYGYKAVGQLLTIFPLA</sequence>
<feature type="transmembrane region" description="Helical" evidence="6">
    <location>
        <begin position="143"/>
        <end position="166"/>
    </location>
</feature>
<dbReference type="InterPro" id="IPR001123">
    <property type="entry name" value="LeuE-type"/>
</dbReference>
<keyword evidence="4 6" id="KW-1133">Transmembrane helix</keyword>
<dbReference type="STRING" id="295108.HT99x_02317"/>
<reference evidence="8" key="3">
    <citation type="submission" date="2021-06" db="EMBL/GenBank/DDBJ databases">
        <title>Genomic Description and Analysis of Intracellular Bacteria, Candidatus Berkiella cookevillensis and Candidatus Berkiella aquae.</title>
        <authorList>
            <person name="Kidane D.T."/>
            <person name="Mehari Y.T."/>
            <person name="Rice F.C."/>
            <person name="Arivett B.A."/>
            <person name="Farone A.L."/>
            <person name="Berk S.G."/>
            <person name="Farone M.B."/>
        </authorList>
    </citation>
    <scope>NUCLEOTIDE SEQUENCE</scope>
    <source>
        <strain evidence="8">HT99</strain>
    </source>
</reference>
<evidence type="ECO:0000256" key="1">
    <source>
        <dbReference type="ARBA" id="ARBA00004651"/>
    </source>
</evidence>
<keyword evidence="2" id="KW-1003">Cell membrane</keyword>
<keyword evidence="9" id="KW-1185">Reference proteome</keyword>
<dbReference type="RefSeq" id="WP_075066938.1">
    <property type="nucleotide sequence ID" value="NZ_LKAJ02000001.1"/>
</dbReference>
<dbReference type="PANTHER" id="PTHR30086:SF6">
    <property type="entry name" value="AMINO ACID EFFLUX PROTEIN YCGF-RELATED"/>
    <property type="match status" value="1"/>
</dbReference>
<keyword evidence="3 6" id="KW-0812">Transmembrane</keyword>
<dbReference type="Proteomes" id="UP000051497">
    <property type="component" value="Unassembled WGS sequence"/>
</dbReference>
<evidence type="ECO:0000256" key="5">
    <source>
        <dbReference type="ARBA" id="ARBA00023136"/>
    </source>
</evidence>
<evidence type="ECO:0000313" key="7">
    <source>
        <dbReference type="EMBL" id="KRG20585.1"/>
    </source>
</evidence>
<comment type="caution">
    <text evidence="7">The sequence shown here is derived from an EMBL/GenBank/DDBJ whole genome shotgun (WGS) entry which is preliminary data.</text>
</comment>
<evidence type="ECO:0000256" key="6">
    <source>
        <dbReference type="SAM" id="Phobius"/>
    </source>
</evidence>
<dbReference type="Pfam" id="PF01810">
    <property type="entry name" value="LysE"/>
    <property type="match status" value="1"/>
</dbReference>
<reference evidence="8" key="2">
    <citation type="journal article" date="2016" name="Genome Announc.">
        <title>Draft Genome Sequences of Two Novel Amoeba-Resistant Intranuclear Bacteria, 'Candidatus Berkiella cookevillensis' and 'Candidatus Berkiella aquae'.</title>
        <authorList>
            <person name="Mehari Y.T."/>
            <person name="Arivett B.A."/>
            <person name="Farone A.L."/>
            <person name="Gunderson J.H."/>
            <person name="Farone M.B."/>
        </authorList>
    </citation>
    <scope>NUCLEOTIDE SEQUENCE</scope>
    <source>
        <strain evidence="8">HT99</strain>
    </source>
</reference>
<protein>
    <submittedName>
        <fullName evidence="8">LysE family translocator</fullName>
    </submittedName>
    <submittedName>
        <fullName evidence="7">LysE type translocator</fullName>
    </submittedName>
</protein>
<feature type="transmembrane region" description="Helical" evidence="6">
    <location>
        <begin position="66"/>
        <end position="87"/>
    </location>
</feature>